<feature type="domain" description="Nudix hydrolase" evidence="5">
    <location>
        <begin position="44"/>
        <end position="173"/>
    </location>
</feature>
<dbReference type="PANTHER" id="PTHR43046:SF2">
    <property type="entry name" value="8-OXO-DGTP DIPHOSPHATASE-RELATED"/>
    <property type="match status" value="1"/>
</dbReference>
<name>A0A5B7WSJ4_9MICC</name>
<accession>A0A5B7WSJ4</accession>
<protein>
    <submittedName>
        <fullName evidence="6">NTP pyrophosphohydrolase</fullName>
    </submittedName>
</protein>
<sequence>MPFTSIKCEFRTMRLVQIKQLKIHKCTLPSVDRFHTRYPRLVKNFLTVAAACLMNSENKVLLVRKRGTSKFMQPGGKLEPGESAHEAVVREIEEELGISYALSDLEPLGIWEGLAANEPDTGLRAHLFAGRLEHTPRPQAELEEIIWVDPHEALQRKDLAPLLREHVLPQAIERLTQAS</sequence>
<dbReference type="Gene3D" id="3.90.79.10">
    <property type="entry name" value="Nucleoside Triphosphate Pyrophosphohydrolase"/>
    <property type="match status" value="1"/>
</dbReference>
<dbReference type="Proteomes" id="UP000307000">
    <property type="component" value="Chromosome"/>
</dbReference>
<dbReference type="KEGG" id="gcr:GcLGCM259_0469"/>
<dbReference type="InterPro" id="IPR020476">
    <property type="entry name" value="Nudix_hydrolase"/>
</dbReference>
<dbReference type="PROSITE" id="PS00893">
    <property type="entry name" value="NUDIX_BOX"/>
    <property type="match status" value="1"/>
</dbReference>
<evidence type="ECO:0000256" key="2">
    <source>
        <dbReference type="ARBA" id="ARBA00005582"/>
    </source>
</evidence>
<dbReference type="PROSITE" id="PS51462">
    <property type="entry name" value="NUDIX"/>
    <property type="match status" value="1"/>
</dbReference>
<evidence type="ECO:0000256" key="4">
    <source>
        <dbReference type="RuleBase" id="RU003476"/>
    </source>
</evidence>
<organism evidence="6 7">
    <name type="scientific">Glutamicibacter creatinolyticus</name>
    <dbReference type="NCBI Taxonomy" id="162496"/>
    <lineage>
        <taxon>Bacteria</taxon>
        <taxon>Bacillati</taxon>
        <taxon>Actinomycetota</taxon>
        <taxon>Actinomycetes</taxon>
        <taxon>Micrococcales</taxon>
        <taxon>Micrococcaceae</taxon>
        <taxon>Glutamicibacter</taxon>
    </lineage>
</organism>
<dbReference type="Pfam" id="PF00293">
    <property type="entry name" value="NUDIX"/>
    <property type="match status" value="1"/>
</dbReference>
<proteinExistence type="inferred from homology"/>
<evidence type="ECO:0000313" key="7">
    <source>
        <dbReference type="Proteomes" id="UP000307000"/>
    </source>
</evidence>
<dbReference type="InterPro" id="IPR015797">
    <property type="entry name" value="NUDIX_hydrolase-like_dom_sf"/>
</dbReference>
<dbReference type="CDD" id="cd04690">
    <property type="entry name" value="NUDIX_Hydrolase"/>
    <property type="match status" value="1"/>
</dbReference>
<dbReference type="PANTHER" id="PTHR43046">
    <property type="entry name" value="GDP-MANNOSE MANNOSYL HYDROLASE"/>
    <property type="match status" value="1"/>
</dbReference>
<gene>
    <name evidence="6" type="ORF">GcLGCM259_0469</name>
</gene>
<evidence type="ECO:0000313" key="6">
    <source>
        <dbReference type="EMBL" id="QCY46235.1"/>
    </source>
</evidence>
<comment type="cofactor">
    <cofactor evidence="1">
        <name>Mg(2+)</name>
        <dbReference type="ChEBI" id="CHEBI:18420"/>
    </cofactor>
</comment>
<comment type="similarity">
    <text evidence="2 4">Belongs to the Nudix hydrolase family.</text>
</comment>
<reference evidence="6 7" key="1">
    <citation type="submission" date="2018-12" db="EMBL/GenBank/DDBJ databases">
        <title>Complete Genome Sequence of Glutamicibacter creatinolyticus strain LGCM259,isolated from an abscess of a 12-year-old mare in Italy.</title>
        <authorList>
            <person name="Santos R.G."/>
            <person name="Silva A.L."/>
            <person name="Seyffert N."/>
            <person name="Castro T.L.P."/>
            <person name="Attili A.R."/>
            <person name="Rifici C."/>
            <person name="Mazzullo G."/>
            <person name="Brenig B."/>
            <person name="Venanzi F."/>
            <person name="Azevedo V."/>
        </authorList>
    </citation>
    <scope>NUCLEOTIDE SEQUENCE [LARGE SCALE GENOMIC DNA]</scope>
    <source>
        <strain evidence="6 7">LGCM 259</strain>
    </source>
</reference>
<dbReference type="GO" id="GO:0016787">
    <property type="term" value="F:hydrolase activity"/>
    <property type="evidence" value="ECO:0007669"/>
    <property type="project" value="UniProtKB-KW"/>
</dbReference>
<evidence type="ECO:0000259" key="5">
    <source>
        <dbReference type="PROSITE" id="PS51462"/>
    </source>
</evidence>
<dbReference type="AlphaFoldDB" id="A0A5B7WSJ4"/>
<evidence type="ECO:0000256" key="1">
    <source>
        <dbReference type="ARBA" id="ARBA00001946"/>
    </source>
</evidence>
<dbReference type="PRINTS" id="PR00502">
    <property type="entry name" value="NUDIXFAMILY"/>
</dbReference>
<keyword evidence="3 4" id="KW-0378">Hydrolase</keyword>
<evidence type="ECO:0000256" key="3">
    <source>
        <dbReference type="ARBA" id="ARBA00022801"/>
    </source>
</evidence>
<dbReference type="SUPFAM" id="SSF55811">
    <property type="entry name" value="Nudix"/>
    <property type="match status" value="1"/>
</dbReference>
<keyword evidence="7" id="KW-1185">Reference proteome</keyword>
<dbReference type="InterPro" id="IPR000086">
    <property type="entry name" value="NUDIX_hydrolase_dom"/>
</dbReference>
<dbReference type="EMBL" id="CP034412">
    <property type="protein sequence ID" value="QCY46235.1"/>
    <property type="molecule type" value="Genomic_DNA"/>
</dbReference>
<dbReference type="InterPro" id="IPR020084">
    <property type="entry name" value="NUDIX_hydrolase_CS"/>
</dbReference>